<proteinExistence type="predicted"/>
<evidence type="ECO:0000313" key="1">
    <source>
        <dbReference type="EMBL" id="CAD1468213.1"/>
    </source>
</evidence>
<dbReference type="Pfam" id="PF12024">
    <property type="entry name" value="DUF3512"/>
    <property type="match status" value="1"/>
</dbReference>
<protein>
    <submittedName>
        <fullName evidence="1">Uncharacterized protein</fullName>
    </submittedName>
</protein>
<dbReference type="InterPro" id="IPR021900">
    <property type="entry name" value="DUF3512"/>
</dbReference>
<evidence type="ECO:0000313" key="2">
    <source>
        <dbReference type="Proteomes" id="UP000752696"/>
    </source>
</evidence>
<dbReference type="EMBL" id="CAJDYZ010000240">
    <property type="protein sequence ID" value="CAD1468213.1"/>
    <property type="molecule type" value="Genomic_DNA"/>
</dbReference>
<organism evidence="1 2">
    <name type="scientific">Heterotrigona itama</name>
    <dbReference type="NCBI Taxonomy" id="395501"/>
    <lineage>
        <taxon>Eukaryota</taxon>
        <taxon>Metazoa</taxon>
        <taxon>Ecdysozoa</taxon>
        <taxon>Arthropoda</taxon>
        <taxon>Hexapoda</taxon>
        <taxon>Insecta</taxon>
        <taxon>Pterygota</taxon>
        <taxon>Neoptera</taxon>
        <taxon>Endopterygota</taxon>
        <taxon>Hymenoptera</taxon>
        <taxon>Apocrita</taxon>
        <taxon>Aculeata</taxon>
        <taxon>Apoidea</taxon>
        <taxon>Anthophila</taxon>
        <taxon>Apidae</taxon>
        <taxon>Heterotrigona</taxon>
    </lineage>
</organism>
<sequence>MSKEIFVLRCLWFYFYVPSYDSTFANLTKEGTDLMYQIYGDETAVQYADFILDFAKDCEDTLTVVHDPLVIHTGGDYRKTKKFLEGNCRLKEEEEKD</sequence>
<comment type="caution">
    <text evidence="1">The sequence shown here is derived from an EMBL/GenBank/DDBJ whole genome shotgun (WGS) entry which is preliminary data.</text>
</comment>
<keyword evidence="2" id="KW-1185">Reference proteome</keyword>
<gene>
    <name evidence="1" type="ORF">MHI_LOCUS28361</name>
</gene>
<dbReference type="AlphaFoldDB" id="A0A6V7GSN7"/>
<accession>A0A6V7GSN7</accession>
<dbReference type="OrthoDB" id="21648at2759"/>
<dbReference type="Proteomes" id="UP000752696">
    <property type="component" value="Unassembled WGS sequence"/>
</dbReference>
<name>A0A6V7GSN7_9HYME</name>
<reference evidence="1" key="1">
    <citation type="submission" date="2020-07" db="EMBL/GenBank/DDBJ databases">
        <authorList>
            <person name="Nazaruddin N."/>
        </authorList>
    </citation>
    <scope>NUCLEOTIDE SEQUENCE</scope>
</reference>